<comment type="caution">
    <text evidence="4">The sequence shown here is derived from an EMBL/GenBank/DDBJ whole genome shotgun (WGS) entry which is preliminary data.</text>
</comment>
<accession>A0A3E1Q8Y3</accession>
<dbReference type="InterPro" id="IPR015915">
    <property type="entry name" value="Kelch-typ_b-propeller"/>
</dbReference>
<dbReference type="Proteomes" id="UP000261082">
    <property type="component" value="Unassembled WGS sequence"/>
</dbReference>
<dbReference type="SUPFAM" id="SSF69318">
    <property type="entry name" value="Integrin alpha N-terminal domain"/>
    <property type="match status" value="1"/>
</dbReference>
<keyword evidence="1 2" id="KW-0732">Signal</keyword>
<keyword evidence="5" id="KW-1185">Reference proteome</keyword>
<feature type="chain" id="PRO_5017774325" evidence="2">
    <location>
        <begin position="25"/>
        <end position="497"/>
    </location>
</feature>
<dbReference type="NCBIfam" id="TIGR04183">
    <property type="entry name" value="Por_Secre_tail"/>
    <property type="match status" value="1"/>
</dbReference>
<dbReference type="InterPro" id="IPR028994">
    <property type="entry name" value="Integrin_alpha_N"/>
</dbReference>
<dbReference type="SUPFAM" id="SSF117281">
    <property type="entry name" value="Kelch motif"/>
    <property type="match status" value="1"/>
</dbReference>
<evidence type="ECO:0000313" key="5">
    <source>
        <dbReference type="Proteomes" id="UP000261082"/>
    </source>
</evidence>
<dbReference type="OrthoDB" id="964745at2"/>
<gene>
    <name evidence="4" type="ORF">DZ858_00380</name>
</gene>
<name>A0A3E1Q8Y3_9FLAO</name>
<sequence length="497" mass="54162">MIKMNTTKTITVLLCLLASVTGTAQFEEVTKVVSEDREGRAEYGTSVAINENFAVVGASRENGASGAAYMYAKDNEGEWSFMQKIAATDSNNGAEYGGGAAFVDDYVVVAAGRADVEGVIRAGALYVYEQNNNVWELNSKLIASDYSSDAKMGMNPTSLATENNTIVAGAPGENAWTGSVYIFTEQEGTWTETQKIMAPNPQSPEAFGIGVAISGDQLAVGSDKVYDLKGAVFMYTKNNDGIWEYDQTVVASDGVAEDYFGNSISILDDQMVIGAYGVDNELGKAYIFEKNSEGIWEEVQIVMSDPTTDRTQFGWSTDIQEDMIMVSAPHIYGNEVGEVFMYKKTSSGTWVEDQRIQGEDTEGEDFYGWCVAMYEDQVIVGSPREDHDVNGDNEIGDAGAAYIFKDPTLLGGENNEVFANQIRLYPNPTQNDLHIESQSNAITQLKVYTISGVLLQEVNALNKNNITLNTSSYSSGVYFINVTLEDGSKVIQKVLKN</sequence>
<dbReference type="InterPro" id="IPR013517">
    <property type="entry name" value="FG-GAP"/>
</dbReference>
<proteinExistence type="predicted"/>
<evidence type="ECO:0000256" key="2">
    <source>
        <dbReference type="SAM" id="SignalP"/>
    </source>
</evidence>
<dbReference type="Pfam" id="PF18962">
    <property type="entry name" value="Por_Secre_tail"/>
    <property type="match status" value="1"/>
</dbReference>
<dbReference type="PANTHER" id="PTHR36220">
    <property type="entry name" value="UNNAMED PRODUCT"/>
    <property type="match status" value="1"/>
</dbReference>
<dbReference type="PANTHER" id="PTHR36220:SF1">
    <property type="entry name" value="GAMMA TUBULIN COMPLEX COMPONENT C-TERMINAL DOMAIN-CONTAINING PROTEIN"/>
    <property type="match status" value="1"/>
</dbReference>
<organism evidence="4 5">
    <name type="scientific">Marixanthomonas ophiurae</name>
    <dbReference type="NCBI Taxonomy" id="387659"/>
    <lineage>
        <taxon>Bacteria</taxon>
        <taxon>Pseudomonadati</taxon>
        <taxon>Bacteroidota</taxon>
        <taxon>Flavobacteriia</taxon>
        <taxon>Flavobacteriales</taxon>
        <taxon>Flavobacteriaceae</taxon>
        <taxon>Marixanthomonas</taxon>
    </lineage>
</organism>
<dbReference type="Pfam" id="PF14312">
    <property type="entry name" value="FG-GAP_2"/>
    <property type="match status" value="4"/>
</dbReference>
<reference evidence="4 5" key="1">
    <citation type="journal article" date="2007" name="Int. J. Syst. Evol. Microbiol.">
        <title>Marixanthomonas ophiurae gen. nov., sp. nov., a marine bacterium of the family Flavobacteriaceae isolated from a deep-sea brittle star.</title>
        <authorList>
            <person name="Romanenko L.A."/>
            <person name="Uchino M."/>
            <person name="Frolova G.M."/>
            <person name="Mikhailov V.V."/>
        </authorList>
    </citation>
    <scope>NUCLEOTIDE SEQUENCE [LARGE SCALE GENOMIC DNA]</scope>
    <source>
        <strain evidence="4 5">KMM 3046</strain>
    </source>
</reference>
<feature type="domain" description="Secretion system C-terminal sorting" evidence="3">
    <location>
        <begin position="424"/>
        <end position="494"/>
    </location>
</feature>
<dbReference type="EMBL" id="QVID01000001">
    <property type="protein sequence ID" value="RFN58574.1"/>
    <property type="molecule type" value="Genomic_DNA"/>
</dbReference>
<evidence type="ECO:0000256" key="1">
    <source>
        <dbReference type="ARBA" id="ARBA00022729"/>
    </source>
</evidence>
<dbReference type="AlphaFoldDB" id="A0A3E1Q8Y3"/>
<feature type="signal peptide" evidence="2">
    <location>
        <begin position="1"/>
        <end position="24"/>
    </location>
</feature>
<evidence type="ECO:0000259" key="3">
    <source>
        <dbReference type="Pfam" id="PF18962"/>
    </source>
</evidence>
<dbReference type="InterPro" id="IPR026444">
    <property type="entry name" value="Secre_tail"/>
</dbReference>
<evidence type="ECO:0000313" key="4">
    <source>
        <dbReference type="EMBL" id="RFN58574.1"/>
    </source>
</evidence>
<protein>
    <submittedName>
        <fullName evidence="4">T9SS C-terminal target domain-containing protein</fullName>
    </submittedName>
</protein>
<dbReference type="Gene3D" id="2.130.10.130">
    <property type="entry name" value="Integrin alpha, N-terminal"/>
    <property type="match status" value="3"/>
</dbReference>